<feature type="transmembrane region" description="Helical" evidence="6">
    <location>
        <begin position="76"/>
        <end position="94"/>
    </location>
</feature>
<feature type="transmembrane region" description="Helical" evidence="6">
    <location>
        <begin position="170"/>
        <end position="194"/>
    </location>
</feature>
<evidence type="ECO:0000313" key="8">
    <source>
        <dbReference type="Proteomes" id="UP000233597"/>
    </source>
</evidence>
<evidence type="ECO:0000256" key="2">
    <source>
        <dbReference type="ARBA" id="ARBA00022475"/>
    </source>
</evidence>
<proteinExistence type="predicted"/>
<keyword evidence="4 6" id="KW-1133">Transmembrane helix</keyword>
<comment type="caution">
    <text evidence="7">The sequence shown here is derived from an EMBL/GenBank/DDBJ whole genome shotgun (WGS) entry which is preliminary data.</text>
</comment>
<accession>A0A2N3KGQ9</accession>
<keyword evidence="3 6" id="KW-0812">Transmembrane</keyword>
<gene>
    <name evidence="7" type="ORF">COO20_22245</name>
</gene>
<sequence length="237" mass="24845">MIVAYGPFLLAALVLNIAPGPDLAFVSAQAAAHGRKIGVMSSLGVCSGAFVHVVFAAIGLSAILMTSALAFAIVKWVGVAYLAWLGFGAIYGTFRKEDGPDRADAGANDVAGDTVAITEFSVGDRARPSAFQAWRRGVLIDVFNPKVALFFMAFLPQFVNPALGHQPLQFLVLGTIVNMIGFVVETAVVLVVAMAAARLRQHVASGFGAGFGKWLQRALGAVFLALGLRLALSERGL</sequence>
<name>A0A2N3KGQ9_9PROT</name>
<evidence type="ECO:0000256" key="4">
    <source>
        <dbReference type="ARBA" id="ARBA00022989"/>
    </source>
</evidence>
<dbReference type="Pfam" id="PF01810">
    <property type="entry name" value="LysE"/>
    <property type="match status" value="1"/>
</dbReference>
<evidence type="ECO:0000313" key="7">
    <source>
        <dbReference type="EMBL" id="PKR49767.1"/>
    </source>
</evidence>
<evidence type="ECO:0000256" key="1">
    <source>
        <dbReference type="ARBA" id="ARBA00004651"/>
    </source>
</evidence>
<keyword evidence="2" id="KW-1003">Cell membrane</keyword>
<reference evidence="7 8" key="1">
    <citation type="submission" date="2017-09" db="EMBL/GenBank/DDBJ databases">
        <title>Biodiversity and function of Thalassospira species in the particle-attached aromatic-hydrocarbon-degrading consortia from the surface seawater of the South China Sea.</title>
        <authorList>
            <person name="Dong C."/>
            <person name="Liu R."/>
            <person name="Shao Z."/>
        </authorList>
    </citation>
    <scope>NUCLEOTIDE SEQUENCE [LARGE SCALE GENOMIC DNA]</scope>
    <source>
        <strain evidence="7 8">CSC1P2</strain>
    </source>
</reference>
<protein>
    <submittedName>
        <fullName evidence="7">Lysine transporter LysE</fullName>
    </submittedName>
</protein>
<evidence type="ECO:0000256" key="3">
    <source>
        <dbReference type="ARBA" id="ARBA00022692"/>
    </source>
</evidence>
<dbReference type="InterPro" id="IPR001123">
    <property type="entry name" value="LeuE-type"/>
</dbReference>
<dbReference type="GO" id="GO:0015171">
    <property type="term" value="F:amino acid transmembrane transporter activity"/>
    <property type="evidence" value="ECO:0007669"/>
    <property type="project" value="TreeGrafter"/>
</dbReference>
<dbReference type="OrthoDB" id="9807053at2"/>
<dbReference type="EMBL" id="NWTK01000018">
    <property type="protein sequence ID" value="PKR49767.1"/>
    <property type="molecule type" value="Genomic_DNA"/>
</dbReference>
<dbReference type="PANTHER" id="PTHR30086">
    <property type="entry name" value="ARGININE EXPORTER PROTEIN ARGO"/>
    <property type="match status" value="1"/>
</dbReference>
<keyword evidence="5 6" id="KW-0472">Membrane</keyword>
<dbReference type="Proteomes" id="UP000233597">
    <property type="component" value="Unassembled WGS sequence"/>
</dbReference>
<feature type="transmembrane region" description="Helical" evidence="6">
    <location>
        <begin position="42"/>
        <end position="64"/>
    </location>
</feature>
<evidence type="ECO:0000256" key="6">
    <source>
        <dbReference type="SAM" id="Phobius"/>
    </source>
</evidence>
<comment type="subcellular location">
    <subcellularLocation>
        <location evidence="1">Cell membrane</location>
        <topology evidence="1">Multi-pass membrane protein</topology>
    </subcellularLocation>
</comment>
<dbReference type="PIRSF" id="PIRSF006324">
    <property type="entry name" value="LeuE"/>
    <property type="match status" value="1"/>
</dbReference>
<dbReference type="AlphaFoldDB" id="A0A2N3KGQ9"/>
<dbReference type="GO" id="GO:0005886">
    <property type="term" value="C:plasma membrane"/>
    <property type="evidence" value="ECO:0007669"/>
    <property type="project" value="UniProtKB-SubCell"/>
</dbReference>
<organism evidence="7 8">
    <name type="scientific">Thalassospira marina</name>
    <dbReference type="NCBI Taxonomy" id="2048283"/>
    <lineage>
        <taxon>Bacteria</taxon>
        <taxon>Pseudomonadati</taxon>
        <taxon>Pseudomonadota</taxon>
        <taxon>Alphaproteobacteria</taxon>
        <taxon>Rhodospirillales</taxon>
        <taxon>Thalassospiraceae</taxon>
        <taxon>Thalassospira</taxon>
    </lineage>
</organism>
<dbReference type="PANTHER" id="PTHR30086:SF20">
    <property type="entry name" value="ARGININE EXPORTER PROTEIN ARGO-RELATED"/>
    <property type="match status" value="1"/>
</dbReference>
<evidence type="ECO:0000256" key="5">
    <source>
        <dbReference type="ARBA" id="ARBA00023136"/>
    </source>
</evidence>